<protein>
    <recommendedName>
        <fullName evidence="2">pH-response regulator protein palC</fullName>
    </recommendedName>
</protein>
<dbReference type="Gene3D" id="1.25.40.280">
    <property type="entry name" value="alix/aip1 like domains"/>
    <property type="match status" value="1"/>
</dbReference>
<dbReference type="GO" id="GO:0005886">
    <property type="term" value="C:plasma membrane"/>
    <property type="evidence" value="ECO:0007669"/>
    <property type="project" value="TreeGrafter"/>
</dbReference>
<dbReference type="PANTHER" id="PTHR40463">
    <property type="entry name" value="PH-RESPONSE REGULATOR PROTEIN PALC"/>
    <property type="match status" value="1"/>
</dbReference>
<evidence type="ECO:0000259" key="4">
    <source>
        <dbReference type="PROSITE" id="PS51180"/>
    </source>
</evidence>
<dbReference type="PROSITE" id="PS51180">
    <property type="entry name" value="BRO1"/>
    <property type="match status" value="1"/>
</dbReference>
<feature type="domain" description="BRO1" evidence="4">
    <location>
        <begin position="131"/>
        <end position="547"/>
    </location>
</feature>
<dbReference type="SMART" id="SM01041">
    <property type="entry name" value="BRO1"/>
    <property type="match status" value="1"/>
</dbReference>
<evidence type="ECO:0000256" key="2">
    <source>
        <dbReference type="ARBA" id="ARBA00022193"/>
    </source>
</evidence>
<dbReference type="PANTHER" id="PTHR40463:SF1">
    <property type="entry name" value="PH-RESPONSE REGULATOR PROTEIN PALC"/>
    <property type="match status" value="1"/>
</dbReference>
<proteinExistence type="inferred from homology"/>
<dbReference type="GO" id="GO:0015986">
    <property type="term" value="P:proton motive force-driven ATP synthesis"/>
    <property type="evidence" value="ECO:0007669"/>
    <property type="project" value="InterPro"/>
</dbReference>
<dbReference type="GO" id="GO:0071467">
    <property type="term" value="P:cellular response to pH"/>
    <property type="evidence" value="ECO:0007669"/>
    <property type="project" value="InterPro"/>
</dbReference>
<evidence type="ECO:0000313" key="6">
    <source>
        <dbReference type="Proteomes" id="UP001219567"/>
    </source>
</evidence>
<dbReference type="InterPro" id="IPR037505">
    <property type="entry name" value="pH-resp_palC"/>
</dbReference>
<organism evidence="5 6">
    <name type="scientific">Malassezia yamatoensis</name>
    <dbReference type="NCBI Taxonomy" id="253288"/>
    <lineage>
        <taxon>Eukaryota</taxon>
        <taxon>Fungi</taxon>
        <taxon>Dikarya</taxon>
        <taxon>Basidiomycota</taxon>
        <taxon>Ustilaginomycotina</taxon>
        <taxon>Malasseziomycetes</taxon>
        <taxon>Malasseziales</taxon>
        <taxon>Malasseziaceae</taxon>
        <taxon>Malassezia</taxon>
    </lineage>
</organism>
<dbReference type="InterPro" id="IPR004328">
    <property type="entry name" value="BRO1_dom"/>
</dbReference>
<reference evidence="5 6" key="1">
    <citation type="submission" date="2023-03" db="EMBL/GenBank/DDBJ databases">
        <title>Mating type loci evolution in Malassezia.</title>
        <authorList>
            <person name="Coelho M.A."/>
        </authorList>
    </citation>
    <scope>NUCLEOTIDE SEQUENCE [LARGE SCALE GENOMIC DNA]</scope>
    <source>
        <strain evidence="5 6">CBS 9725</strain>
    </source>
</reference>
<accession>A0AAJ6CJ31</accession>
<evidence type="ECO:0000313" key="5">
    <source>
        <dbReference type="EMBL" id="WFD00886.1"/>
    </source>
</evidence>
<dbReference type="Pfam" id="PF03097">
    <property type="entry name" value="BRO1"/>
    <property type="match status" value="1"/>
</dbReference>
<dbReference type="Pfam" id="PF10791">
    <property type="entry name" value="F1F0-ATPsyn_F"/>
    <property type="match status" value="1"/>
</dbReference>
<gene>
    <name evidence="5" type="ORF">MYAM1_003641</name>
</gene>
<dbReference type="InterPro" id="IPR019727">
    <property type="entry name" value="ATP_synth_F0_fsu_mt_fun"/>
</dbReference>
<name>A0AAJ6CJ31_9BASI</name>
<sequence>MIARAISQSKTPVARSMRVGAQQVRHASQLPVPPKIATPKSVGQSSAGTDTDAVVSFYKALPKGKQSAKRSGGIKGRLFDGENASGKPIIGVIAALMIGGYIMEYNGHLKQLQTDTLHKELALATQLRASLEQAVNRAQGASNEFLGVIQRATEYIPVLLGVYNSVLTDSLLSQSELVFVWRSALGRHSKYAMHGVLAELCAVHILLGMAFTNQAASMVHTLGLYELDSSKNTMERQQNDQQIKVATDWLCRAAGILDYVATELLPKWKPAAPRLPEMTSDVCLAMARFSMAEAHRLALRRLQSPALAFATDTVTPGPPLPPNHPSAALLAKLHLHTESLYDQGASLLQLHEPSSSQHPATPSHGVEGSPSRAHMQKLKNKMHKLKTTTSNPLESPISESLTRYAMHEAAWHRALAHKWLGIDAGEHAQKIGVGIAHLALAQDQLQKIAPKIPKQDDMQRDRISLRDQRRRWTNGKDVAKWWMRVELANVDHWYNVYRRLNDTVRFERVPLLSELPGISEGRAALVMKPYEPPTPTFGPSADNLLDATHCLGLDSPTESRRQYAGAGAYY</sequence>
<evidence type="ECO:0000256" key="3">
    <source>
        <dbReference type="SAM" id="MobiDB-lite"/>
    </source>
</evidence>
<dbReference type="AlphaFoldDB" id="A0AAJ6CJ31"/>
<keyword evidence="6" id="KW-1185">Reference proteome</keyword>
<evidence type="ECO:0000256" key="1">
    <source>
        <dbReference type="ARBA" id="ARBA00010997"/>
    </source>
</evidence>
<dbReference type="EMBL" id="CP119948">
    <property type="protein sequence ID" value="WFD00886.1"/>
    <property type="molecule type" value="Genomic_DNA"/>
</dbReference>
<comment type="similarity">
    <text evidence="1">Belongs to the palC family.</text>
</comment>
<feature type="region of interest" description="Disordered" evidence="3">
    <location>
        <begin position="352"/>
        <end position="375"/>
    </location>
</feature>
<dbReference type="InterPro" id="IPR038499">
    <property type="entry name" value="BRO1_sf"/>
</dbReference>
<dbReference type="Proteomes" id="UP001219567">
    <property type="component" value="Chromosome 6"/>
</dbReference>